<sequence length="101" mass="11095">MNAVKVAGAISLIGVLSGLDAKINPLPIVGKSLRINGIYVGSRAMQQRFHDELMEHNIYPIIDTVFKFEQANEAYAYQLSAQHLGKVVVNIDSQTPLKSDI</sequence>
<dbReference type="EMBL" id="JAQLOI010000003">
    <property type="protein sequence ID" value="MDB1125064.1"/>
    <property type="molecule type" value="Genomic_DNA"/>
</dbReference>
<dbReference type="PANTHER" id="PTHR45033:SF2">
    <property type="entry name" value="ZINC-TYPE ALCOHOL DEHYDROGENASE-LIKE PROTEIN C1773.06C"/>
    <property type="match status" value="1"/>
</dbReference>
<evidence type="ECO:0000313" key="1">
    <source>
        <dbReference type="EMBL" id="MDB1125064.1"/>
    </source>
</evidence>
<reference evidence="1 2" key="1">
    <citation type="submission" date="2023-01" db="EMBL/GenBank/DDBJ databases">
        <title>Vibrio sp. KJ40-1 sp.nov, isolated from marine algae.</title>
        <authorList>
            <person name="Butt M."/>
            <person name="Kim J.M.J."/>
            <person name="Jeon C.O.C."/>
        </authorList>
    </citation>
    <scope>NUCLEOTIDE SEQUENCE [LARGE SCALE GENOMIC DNA]</scope>
    <source>
        <strain evidence="1 2">KJ40-1</strain>
    </source>
</reference>
<gene>
    <name evidence="1" type="ORF">PGX00_16015</name>
</gene>
<dbReference type="InterPro" id="IPR036291">
    <property type="entry name" value="NAD(P)-bd_dom_sf"/>
</dbReference>
<name>A0ABT4YU14_9VIBR</name>
<dbReference type="Gene3D" id="3.90.180.10">
    <property type="entry name" value="Medium-chain alcohol dehydrogenases, catalytic domain"/>
    <property type="match status" value="1"/>
</dbReference>
<dbReference type="InterPro" id="IPR052711">
    <property type="entry name" value="Zinc_ADH-like"/>
</dbReference>
<evidence type="ECO:0000313" key="2">
    <source>
        <dbReference type="Proteomes" id="UP001210678"/>
    </source>
</evidence>
<comment type="caution">
    <text evidence="1">The sequence shown here is derived from an EMBL/GenBank/DDBJ whole genome shotgun (WGS) entry which is preliminary data.</text>
</comment>
<accession>A0ABT4YU14</accession>
<organism evidence="1 2">
    <name type="scientific">Vibrio algarum</name>
    <dbReference type="NCBI Taxonomy" id="3020714"/>
    <lineage>
        <taxon>Bacteria</taxon>
        <taxon>Pseudomonadati</taxon>
        <taxon>Pseudomonadota</taxon>
        <taxon>Gammaproteobacteria</taxon>
        <taxon>Vibrionales</taxon>
        <taxon>Vibrionaceae</taxon>
        <taxon>Vibrio</taxon>
    </lineage>
</organism>
<dbReference type="Pfam" id="PF13602">
    <property type="entry name" value="ADH_zinc_N_2"/>
    <property type="match status" value="1"/>
</dbReference>
<proteinExistence type="predicted"/>
<dbReference type="SUPFAM" id="SSF51735">
    <property type="entry name" value="NAD(P)-binding Rossmann-fold domains"/>
    <property type="match status" value="1"/>
</dbReference>
<dbReference type="Proteomes" id="UP001210678">
    <property type="component" value="Unassembled WGS sequence"/>
</dbReference>
<keyword evidence="2" id="KW-1185">Reference proteome</keyword>
<dbReference type="PANTHER" id="PTHR45033">
    <property type="match status" value="1"/>
</dbReference>
<protein>
    <submittedName>
        <fullName evidence="1">Zinc-binding dehydrogenase</fullName>
    </submittedName>
</protein>